<protein>
    <submittedName>
        <fullName evidence="2">Tetratricopeptide repeat protein</fullName>
    </submittedName>
</protein>
<dbReference type="InterPro" id="IPR053137">
    <property type="entry name" value="NLR-like"/>
</dbReference>
<keyword evidence="1" id="KW-0802">TPR repeat</keyword>
<keyword evidence="3" id="KW-1185">Reference proteome</keyword>
<name>A0ABT0FZD2_9ACTN</name>
<proteinExistence type="predicted"/>
<dbReference type="PANTHER" id="PTHR46082:SF6">
    <property type="entry name" value="AAA+ ATPASE DOMAIN-CONTAINING PROTEIN-RELATED"/>
    <property type="match status" value="1"/>
</dbReference>
<dbReference type="RefSeq" id="WP_242376415.1">
    <property type="nucleotide sequence ID" value="NZ_JAKRKC020000001.1"/>
</dbReference>
<dbReference type="InterPro" id="IPR019734">
    <property type="entry name" value="TPR_rpt"/>
</dbReference>
<sequence>MPGSPTPLDLAFGLLQEGRLIEAEQIMLREVDTAERTHGRGSPQWAAAQCDLGNVLFSSRQPDRAVECFRNACDAHPPTGDREAYQDHLTYRLNLGSVLTMAGRLDEAETELRHNLQERREFYGPEHPGYAYALEPLADVLAQRGLLAEARQLIEETIAIFWSSGHERVATALALRAEIVLAAGGAEPVFPHLGQLPDEVVEQIALTATDRSGRHPAMGKALLADLAGALEQRLGPDHQMTLNVLSQLANISHDAGDEAGRVEAVRRVLAAYDRQGRPEEALMAALGLAMAQDDAGDTEGGLRTYEQAHARAAGLGRRDLTAQVLRNWGLALSAAGRAAEAERRLREAVAEAEQAHDAELLGRARIALGLFLQHEARPAEAQQMVEAGLSTLDVAHPDAITGRGHLTAIKSGESCGCGDLAGAVADAFRAFVLGKLPPDLLARLDVAVEDNDFKIQVELRREPSEGELEHMNRLFQSAVAEFRGRLTSRA</sequence>
<dbReference type="PROSITE" id="PS50005">
    <property type="entry name" value="TPR"/>
    <property type="match status" value="1"/>
</dbReference>
<gene>
    <name evidence="2" type="ORF">MF672_028350</name>
</gene>
<evidence type="ECO:0000313" key="2">
    <source>
        <dbReference type="EMBL" id="MCK2217675.1"/>
    </source>
</evidence>
<dbReference type="SUPFAM" id="SSF48452">
    <property type="entry name" value="TPR-like"/>
    <property type="match status" value="2"/>
</dbReference>
<reference evidence="2 3" key="1">
    <citation type="submission" date="2022-04" db="EMBL/GenBank/DDBJ databases">
        <title>Genome draft of Actinomadura sp. ATCC 31491.</title>
        <authorList>
            <person name="Shi X."/>
            <person name="Du Y."/>
        </authorList>
    </citation>
    <scope>NUCLEOTIDE SEQUENCE [LARGE SCALE GENOMIC DNA]</scope>
    <source>
        <strain evidence="2 3">ATCC 31491</strain>
    </source>
</reference>
<accession>A0ABT0FZD2</accession>
<comment type="caution">
    <text evidence="2">The sequence shown here is derived from an EMBL/GenBank/DDBJ whole genome shotgun (WGS) entry which is preliminary data.</text>
</comment>
<organism evidence="2 3">
    <name type="scientific">Actinomadura luzonensis</name>
    <dbReference type="NCBI Taxonomy" id="2805427"/>
    <lineage>
        <taxon>Bacteria</taxon>
        <taxon>Bacillati</taxon>
        <taxon>Actinomycetota</taxon>
        <taxon>Actinomycetes</taxon>
        <taxon>Streptosporangiales</taxon>
        <taxon>Thermomonosporaceae</taxon>
        <taxon>Actinomadura</taxon>
    </lineage>
</organism>
<dbReference type="InterPro" id="IPR011990">
    <property type="entry name" value="TPR-like_helical_dom_sf"/>
</dbReference>
<evidence type="ECO:0000313" key="3">
    <source>
        <dbReference type="Proteomes" id="UP001317259"/>
    </source>
</evidence>
<dbReference type="SMART" id="SM00028">
    <property type="entry name" value="TPR"/>
    <property type="match status" value="3"/>
</dbReference>
<dbReference type="PANTHER" id="PTHR46082">
    <property type="entry name" value="ATP/GTP-BINDING PROTEIN-RELATED"/>
    <property type="match status" value="1"/>
</dbReference>
<dbReference type="EMBL" id="JAKRKC020000001">
    <property type="protein sequence ID" value="MCK2217675.1"/>
    <property type="molecule type" value="Genomic_DNA"/>
</dbReference>
<feature type="repeat" description="TPR" evidence="1">
    <location>
        <begin position="46"/>
        <end position="79"/>
    </location>
</feature>
<dbReference type="Proteomes" id="UP001317259">
    <property type="component" value="Unassembled WGS sequence"/>
</dbReference>
<dbReference type="Gene3D" id="1.25.40.10">
    <property type="entry name" value="Tetratricopeptide repeat domain"/>
    <property type="match status" value="2"/>
</dbReference>
<dbReference type="Pfam" id="PF13424">
    <property type="entry name" value="TPR_12"/>
    <property type="match status" value="1"/>
</dbReference>
<evidence type="ECO:0000256" key="1">
    <source>
        <dbReference type="PROSITE-ProRule" id="PRU00339"/>
    </source>
</evidence>